<keyword evidence="5 12" id="KW-0227">DNA damage</keyword>
<keyword evidence="9 12" id="KW-0234">DNA repair</keyword>
<feature type="binding site" evidence="12">
    <location>
        <position position="405"/>
    </location>
    <ligand>
        <name>Zn(2+)</name>
        <dbReference type="ChEBI" id="CHEBI:29105"/>
    </ligand>
</feature>
<dbReference type="InterPro" id="IPR013840">
    <property type="entry name" value="DNAligase_N"/>
</dbReference>
<dbReference type="InterPro" id="IPR010994">
    <property type="entry name" value="RuvA_2-like"/>
</dbReference>
<evidence type="ECO:0000256" key="2">
    <source>
        <dbReference type="ARBA" id="ARBA00022598"/>
    </source>
</evidence>
<dbReference type="Proteomes" id="UP001597448">
    <property type="component" value="Unassembled WGS sequence"/>
</dbReference>
<accession>A0ABW5F9I9</accession>
<dbReference type="Gene3D" id="2.40.50.140">
    <property type="entry name" value="Nucleic acid-binding proteins"/>
    <property type="match status" value="1"/>
</dbReference>
<evidence type="ECO:0000256" key="9">
    <source>
        <dbReference type="ARBA" id="ARBA00023204"/>
    </source>
</evidence>
<feature type="binding site" evidence="12">
    <location>
        <position position="425"/>
    </location>
    <ligand>
        <name>Zn(2+)</name>
        <dbReference type="ChEBI" id="CHEBI:29105"/>
    </ligand>
</feature>
<dbReference type="PROSITE" id="PS50172">
    <property type="entry name" value="BRCT"/>
    <property type="match status" value="1"/>
</dbReference>
<keyword evidence="3 12" id="KW-0235">DNA replication</keyword>
<keyword evidence="2 12" id="KW-0436">Ligase</keyword>
<evidence type="ECO:0000256" key="3">
    <source>
        <dbReference type="ARBA" id="ARBA00022705"/>
    </source>
</evidence>
<dbReference type="Pfam" id="PF01653">
    <property type="entry name" value="DNA_ligase_aden"/>
    <property type="match status" value="1"/>
</dbReference>
<keyword evidence="6 12" id="KW-0862">Zinc</keyword>
<dbReference type="SUPFAM" id="SSF47781">
    <property type="entry name" value="RuvA domain 2-like"/>
    <property type="match status" value="1"/>
</dbReference>
<dbReference type="CDD" id="cd17748">
    <property type="entry name" value="BRCT_DNA_ligase_like"/>
    <property type="match status" value="1"/>
</dbReference>
<keyword evidence="15" id="KW-1185">Reference proteome</keyword>
<dbReference type="InterPro" id="IPR013839">
    <property type="entry name" value="DNAligase_adenylation"/>
</dbReference>
<dbReference type="EMBL" id="JBHUKY010000031">
    <property type="protein sequence ID" value="MFD2411718.1"/>
    <property type="molecule type" value="Genomic_DNA"/>
</dbReference>
<dbReference type="RefSeq" id="WP_379313088.1">
    <property type="nucleotide sequence ID" value="NZ_JBHUKY010000031.1"/>
</dbReference>
<feature type="active site" description="N6-AMP-lysine intermediate" evidence="12">
    <location>
        <position position="112"/>
    </location>
</feature>
<dbReference type="GO" id="GO:0003911">
    <property type="term" value="F:DNA ligase (NAD+) activity"/>
    <property type="evidence" value="ECO:0007669"/>
    <property type="project" value="UniProtKB-EC"/>
</dbReference>
<keyword evidence="7 12" id="KW-0460">Magnesium</keyword>
<dbReference type="Gene3D" id="3.40.50.10190">
    <property type="entry name" value="BRCT domain"/>
    <property type="match status" value="1"/>
</dbReference>
<name>A0ABW5F9I9_9BACL</name>
<dbReference type="InterPro" id="IPR003583">
    <property type="entry name" value="Hlx-hairpin-Hlx_DNA-bd_motif"/>
</dbReference>
<feature type="binding site" evidence="12">
    <location>
        <position position="168"/>
    </location>
    <ligand>
        <name>NAD(+)</name>
        <dbReference type="ChEBI" id="CHEBI:57540"/>
    </ligand>
</feature>
<dbReference type="SMART" id="SM00532">
    <property type="entry name" value="LIGANc"/>
    <property type="match status" value="1"/>
</dbReference>
<feature type="binding site" evidence="12">
    <location>
        <begin position="32"/>
        <end position="36"/>
    </location>
    <ligand>
        <name>NAD(+)</name>
        <dbReference type="ChEBI" id="CHEBI:57540"/>
    </ligand>
</feature>
<dbReference type="SUPFAM" id="SSF50249">
    <property type="entry name" value="Nucleic acid-binding proteins"/>
    <property type="match status" value="1"/>
</dbReference>
<evidence type="ECO:0000256" key="1">
    <source>
        <dbReference type="ARBA" id="ARBA00004067"/>
    </source>
</evidence>
<dbReference type="Gene3D" id="6.20.10.30">
    <property type="match status" value="1"/>
</dbReference>
<dbReference type="Pfam" id="PF12826">
    <property type="entry name" value="HHH_2"/>
    <property type="match status" value="1"/>
</dbReference>
<dbReference type="InterPro" id="IPR012340">
    <property type="entry name" value="NA-bd_OB-fold"/>
</dbReference>
<comment type="similarity">
    <text evidence="12">Belongs to the NAD-dependent DNA ligase family. LigA subfamily.</text>
</comment>
<gene>
    <name evidence="12 14" type="primary">ligA</name>
    <name evidence="14" type="ORF">ACFSX3_17660</name>
</gene>
<evidence type="ECO:0000256" key="6">
    <source>
        <dbReference type="ARBA" id="ARBA00022833"/>
    </source>
</evidence>
<dbReference type="PANTHER" id="PTHR23389:SF9">
    <property type="entry name" value="DNA LIGASE"/>
    <property type="match status" value="1"/>
</dbReference>
<dbReference type="Pfam" id="PF03119">
    <property type="entry name" value="DNA_ligase_ZBD"/>
    <property type="match status" value="1"/>
</dbReference>
<dbReference type="SMART" id="SM00278">
    <property type="entry name" value="HhH1"/>
    <property type="match status" value="2"/>
</dbReference>
<evidence type="ECO:0000256" key="5">
    <source>
        <dbReference type="ARBA" id="ARBA00022763"/>
    </source>
</evidence>
<feature type="binding site" evidence="12">
    <location>
        <position position="284"/>
    </location>
    <ligand>
        <name>NAD(+)</name>
        <dbReference type="ChEBI" id="CHEBI:57540"/>
    </ligand>
</feature>
<dbReference type="NCBIfam" id="NF005932">
    <property type="entry name" value="PRK07956.1"/>
    <property type="match status" value="1"/>
</dbReference>
<dbReference type="Gene3D" id="1.10.150.20">
    <property type="entry name" value="5' to 3' exonuclease, C-terminal subdomain"/>
    <property type="match status" value="2"/>
</dbReference>
<feature type="binding site" evidence="12">
    <location>
        <position position="308"/>
    </location>
    <ligand>
        <name>NAD(+)</name>
        <dbReference type="ChEBI" id="CHEBI:57540"/>
    </ligand>
</feature>
<dbReference type="InterPro" id="IPR001679">
    <property type="entry name" value="DNA_ligase"/>
</dbReference>
<protein>
    <recommendedName>
        <fullName evidence="12">DNA ligase</fullName>
        <ecNumber evidence="12">6.5.1.2</ecNumber>
    </recommendedName>
    <alternativeName>
        <fullName evidence="12">Polydeoxyribonucleotide synthase [NAD(+)]</fullName>
    </alternativeName>
</protein>
<dbReference type="PANTHER" id="PTHR23389">
    <property type="entry name" value="CHROMOSOME TRANSMISSION FIDELITY FACTOR 18"/>
    <property type="match status" value="1"/>
</dbReference>
<feature type="binding site" evidence="12">
    <location>
        <position position="110"/>
    </location>
    <ligand>
        <name>NAD(+)</name>
        <dbReference type="ChEBI" id="CHEBI:57540"/>
    </ligand>
</feature>
<dbReference type="Gene3D" id="1.10.287.610">
    <property type="entry name" value="Helix hairpin bin"/>
    <property type="match status" value="1"/>
</dbReference>
<evidence type="ECO:0000256" key="12">
    <source>
        <dbReference type="HAMAP-Rule" id="MF_01588"/>
    </source>
</evidence>
<keyword evidence="4 12" id="KW-0479">Metal-binding</keyword>
<dbReference type="Pfam" id="PF00533">
    <property type="entry name" value="BRCT"/>
    <property type="match status" value="1"/>
</dbReference>
<evidence type="ECO:0000256" key="10">
    <source>
        <dbReference type="ARBA" id="ARBA00023211"/>
    </source>
</evidence>
<sequence length="664" mass="74568">MIGVKERIENLRLQIKYHNEKYYDMDQPEIEDFEYDVLVNELKTLEALHPEFKELDSPTQQVGGTVKRELRKVRHDVPVISLQDVFSKEDVYAFVDKVKYQIPNPKFVVEMKIDGLSVMLRYREGKLAEGITRGNGEVGESVYENLLEIESIPKIIPTDSPYVEVRGEVYMSNDTFEMVRQRQEERGGKTYKTPRNLAAGSLRQLDPKIVRERKLDIFVFNLEVSENKDFSSHAESLRWLSSLGLSVIPDYKICSTADEIWECISIIGEERWKLPFGIDGAVVKVDNLEDRRELGSTSKVPRWAIAFKYPPEQKETVVEDIKIQIGRTGRLAPLALLTPVKLAGTTVSRASLHNQDYIDSKDIRIGDTVVIQKAGDIIPEVIRSIPEKRPVDAIKYIIPSTCPICNSPTVRDENGADVRCGGELCLAQLIRGITYFVSKDAMDIEGFGPSSVESLMSEEYIKSIADIYHLREYRNELIEKGIVGREKSVDNLLNAIDKSKENDLSQLITGFGIKNVGKQTARALTSSFADIDEISNATLDQLIDLPDFGMTVASSVLNFFSLDSTKVLINKLKEAGVNTKSKLQEDNIDNRFAGKTFVITGTLPNLKRDEAARLIQMHGGKVSGSVSKKTSYVLAGEEAGGKLTKAEELSVKIIDEQEFNNMLL</sequence>
<dbReference type="InterPro" id="IPR004150">
    <property type="entry name" value="NAD_DNA_ligase_OB"/>
</dbReference>
<comment type="cofactor">
    <cofactor evidence="12">
        <name>Mg(2+)</name>
        <dbReference type="ChEBI" id="CHEBI:18420"/>
    </cofactor>
    <cofactor evidence="12">
        <name>Mn(2+)</name>
        <dbReference type="ChEBI" id="CHEBI:29035"/>
    </cofactor>
</comment>
<organism evidence="14 15">
    <name type="scientific">Paenibacillus rhizoplanae</name>
    <dbReference type="NCBI Taxonomy" id="1917181"/>
    <lineage>
        <taxon>Bacteria</taxon>
        <taxon>Bacillati</taxon>
        <taxon>Bacillota</taxon>
        <taxon>Bacilli</taxon>
        <taxon>Bacillales</taxon>
        <taxon>Paenibacillaceae</taxon>
        <taxon>Paenibacillus</taxon>
    </lineage>
</organism>
<evidence type="ECO:0000313" key="14">
    <source>
        <dbReference type="EMBL" id="MFD2411718.1"/>
    </source>
</evidence>
<evidence type="ECO:0000313" key="15">
    <source>
        <dbReference type="Proteomes" id="UP001597448"/>
    </source>
</evidence>
<dbReference type="SUPFAM" id="SSF52113">
    <property type="entry name" value="BRCT domain"/>
    <property type="match status" value="1"/>
</dbReference>
<reference evidence="15" key="1">
    <citation type="journal article" date="2019" name="Int. J. Syst. Evol. Microbiol.">
        <title>The Global Catalogue of Microorganisms (GCM) 10K type strain sequencing project: providing services to taxonomists for standard genome sequencing and annotation.</title>
        <authorList>
            <consortium name="The Broad Institute Genomics Platform"/>
            <consortium name="The Broad Institute Genome Sequencing Center for Infectious Disease"/>
            <person name="Wu L."/>
            <person name="Ma J."/>
        </authorList>
    </citation>
    <scope>NUCLEOTIDE SEQUENCE [LARGE SCALE GENOMIC DNA]</scope>
    <source>
        <strain evidence="15">CCM 8725</strain>
    </source>
</reference>
<comment type="catalytic activity">
    <reaction evidence="11 12">
        <text>NAD(+) + (deoxyribonucleotide)n-3'-hydroxyl + 5'-phospho-(deoxyribonucleotide)m = (deoxyribonucleotide)n+m + AMP + beta-nicotinamide D-nucleotide.</text>
        <dbReference type="EC" id="6.5.1.2"/>
    </reaction>
</comment>
<evidence type="ECO:0000256" key="11">
    <source>
        <dbReference type="ARBA" id="ARBA00034005"/>
    </source>
</evidence>
<dbReference type="SMART" id="SM00292">
    <property type="entry name" value="BRCT"/>
    <property type="match status" value="1"/>
</dbReference>
<feature type="binding site" evidence="12">
    <location>
        <position position="402"/>
    </location>
    <ligand>
        <name>Zn(2+)</name>
        <dbReference type="ChEBI" id="CHEBI:29105"/>
    </ligand>
</feature>
<dbReference type="InterPro" id="IPR004149">
    <property type="entry name" value="Znf_DNAligase_C4"/>
</dbReference>
<dbReference type="Gene3D" id="3.30.470.30">
    <property type="entry name" value="DNA ligase/mRNA capping enzyme"/>
    <property type="match status" value="1"/>
</dbReference>
<feature type="domain" description="BRCT" evidence="13">
    <location>
        <begin position="587"/>
        <end position="664"/>
    </location>
</feature>
<dbReference type="SUPFAM" id="SSF56091">
    <property type="entry name" value="DNA ligase/mRNA capping enzyme, catalytic domain"/>
    <property type="match status" value="1"/>
</dbReference>
<dbReference type="CDD" id="cd00114">
    <property type="entry name" value="LIGANc"/>
    <property type="match status" value="1"/>
</dbReference>
<evidence type="ECO:0000256" key="4">
    <source>
        <dbReference type="ARBA" id="ARBA00022723"/>
    </source>
</evidence>
<dbReference type="NCBIfam" id="TIGR00575">
    <property type="entry name" value="dnlj"/>
    <property type="match status" value="1"/>
</dbReference>
<dbReference type="InterPro" id="IPR041663">
    <property type="entry name" value="DisA/LigA_HHH"/>
</dbReference>
<dbReference type="InterPro" id="IPR001357">
    <property type="entry name" value="BRCT_dom"/>
</dbReference>
<dbReference type="HAMAP" id="MF_01588">
    <property type="entry name" value="DNA_ligase_A"/>
    <property type="match status" value="1"/>
</dbReference>
<proteinExistence type="inferred from homology"/>
<evidence type="ECO:0000256" key="8">
    <source>
        <dbReference type="ARBA" id="ARBA00023027"/>
    </source>
</evidence>
<dbReference type="Pfam" id="PF03120">
    <property type="entry name" value="OB_DNA_ligase"/>
    <property type="match status" value="1"/>
</dbReference>
<feature type="binding site" evidence="12">
    <location>
        <begin position="81"/>
        <end position="82"/>
    </location>
    <ligand>
        <name>NAD(+)</name>
        <dbReference type="ChEBI" id="CHEBI:57540"/>
    </ligand>
</feature>
<evidence type="ECO:0000259" key="13">
    <source>
        <dbReference type="PROSITE" id="PS50172"/>
    </source>
</evidence>
<comment type="caution">
    <text evidence="14">The sequence shown here is derived from an EMBL/GenBank/DDBJ whole genome shotgun (WGS) entry which is preliminary data.</text>
</comment>
<feature type="binding site" evidence="12">
    <location>
        <position position="133"/>
    </location>
    <ligand>
        <name>NAD(+)</name>
        <dbReference type="ChEBI" id="CHEBI:57540"/>
    </ligand>
</feature>
<evidence type="ECO:0000256" key="7">
    <source>
        <dbReference type="ARBA" id="ARBA00022842"/>
    </source>
</evidence>
<keyword evidence="8 12" id="KW-0520">NAD</keyword>
<keyword evidence="10 12" id="KW-0464">Manganese</keyword>
<dbReference type="InterPro" id="IPR036420">
    <property type="entry name" value="BRCT_dom_sf"/>
</dbReference>
<dbReference type="EC" id="6.5.1.2" evidence="12"/>
<dbReference type="PIRSF" id="PIRSF001604">
    <property type="entry name" value="LigA"/>
    <property type="match status" value="1"/>
</dbReference>
<comment type="function">
    <text evidence="1 12">DNA ligase that catalyzes the formation of phosphodiester linkages between 5'-phosphoryl and 3'-hydroxyl groups in double-stranded DNA using NAD as a coenzyme and as the energy source for the reaction. It is essential for DNA replication and repair of damaged DNA.</text>
</comment>
<feature type="binding site" evidence="12">
    <location>
        <position position="420"/>
    </location>
    <ligand>
        <name>Zn(2+)</name>
        <dbReference type="ChEBI" id="CHEBI:29105"/>
    </ligand>
</feature>